<protein>
    <submittedName>
        <fullName evidence="1">Uncharacterized protein</fullName>
    </submittedName>
</protein>
<accession>A0AC61RKN2</accession>
<evidence type="ECO:0000313" key="1">
    <source>
        <dbReference type="EMBL" id="TGY77868.1"/>
    </source>
</evidence>
<sequence>MSRFFKESLPLLFILLIVASSCSNPSGQSSSLEAEIPYDVLRRLNATITKAPIYQKKKVEKIDSLKNLLKAGNQPSRQWEVLLKIASLYRQMNADSSIFYAQKSVYAIPADDNGIRLIKSELATIMALSTAGIFPPAIQRLDSISKLNLPHDARIEFWKTSRMLYSYMLAFVQDHGEYSEIFRKKYIQCDDSLLSLLPHSDPFRQFIFSERLASDAKWETARKNLETILREQPKESNIYAMAAFQLAFVNMNLGNPAKYVEYLALSAESDIKQSVKEGIALPTLAYRLYEMGDIDDAFKYINFALEEANSGNIRMRMVSIAHSCR</sequence>
<proteinExistence type="predicted"/>
<organism evidence="1 2">
    <name type="scientific">Lepagella muris</name>
    <dbReference type="NCBI Taxonomy" id="3032870"/>
    <lineage>
        <taxon>Bacteria</taxon>
        <taxon>Pseudomonadati</taxon>
        <taxon>Bacteroidota</taxon>
        <taxon>Bacteroidia</taxon>
        <taxon>Bacteroidales</taxon>
        <taxon>Muribaculaceae</taxon>
        <taxon>Lepagella</taxon>
    </lineage>
</organism>
<keyword evidence="2" id="KW-1185">Reference proteome</keyword>
<dbReference type="EMBL" id="SRYB01000019">
    <property type="protein sequence ID" value="TGY77868.1"/>
    <property type="molecule type" value="Genomic_DNA"/>
</dbReference>
<reference evidence="1" key="1">
    <citation type="submission" date="2019-04" db="EMBL/GenBank/DDBJ databases">
        <title>Microbes associate with the intestines of laboratory mice.</title>
        <authorList>
            <person name="Navarre W."/>
            <person name="Wong E."/>
            <person name="Huang K."/>
            <person name="Tropini C."/>
            <person name="Ng K."/>
            <person name="Yu B."/>
        </authorList>
    </citation>
    <scope>NUCLEOTIDE SEQUENCE</scope>
    <source>
        <strain evidence="1">NM04_E33</strain>
    </source>
</reference>
<name>A0AC61RKN2_9BACT</name>
<evidence type="ECO:0000313" key="2">
    <source>
        <dbReference type="Proteomes" id="UP000306319"/>
    </source>
</evidence>
<gene>
    <name evidence="1" type="ORF">E5331_12760</name>
</gene>
<dbReference type="Proteomes" id="UP000306319">
    <property type="component" value="Unassembled WGS sequence"/>
</dbReference>
<comment type="caution">
    <text evidence="1">The sequence shown here is derived from an EMBL/GenBank/DDBJ whole genome shotgun (WGS) entry which is preliminary data.</text>
</comment>